<dbReference type="EMBL" id="MN739292">
    <property type="protein sequence ID" value="QHS97276.1"/>
    <property type="molecule type" value="Genomic_DNA"/>
</dbReference>
<protein>
    <submittedName>
        <fullName evidence="1">Uncharacterized protein</fullName>
    </submittedName>
</protein>
<sequence length="72" mass="8605">MDTVYENIVNSLNEKKETHPNLSNLWVFYLKHKKKEFLNSIKKCENIIKKLDNLNDLTVLNILSLYILLNRE</sequence>
<reference evidence="1" key="1">
    <citation type="journal article" date="2020" name="Nature">
        <title>Giant virus diversity and host interactions through global metagenomics.</title>
        <authorList>
            <person name="Schulz F."/>
            <person name="Roux S."/>
            <person name="Paez-Espino D."/>
            <person name="Jungbluth S."/>
            <person name="Walsh D.A."/>
            <person name="Denef V.J."/>
            <person name="McMahon K.D."/>
            <person name="Konstantinidis K.T."/>
            <person name="Eloe-Fadrosh E.A."/>
            <person name="Kyrpides N.C."/>
            <person name="Woyke T."/>
        </authorList>
    </citation>
    <scope>NUCLEOTIDE SEQUENCE</scope>
    <source>
        <strain evidence="1">GVMAG-M-3300020169-51</strain>
    </source>
</reference>
<accession>A0A6C0BYL9</accession>
<dbReference type="AlphaFoldDB" id="A0A6C0BYL9"/>
<evidence type="ECO:0000313" key="1">
    <source>
        <dbReference type="EMBL" id="QHS97276.1"/>
    </source>
</evidence>
<name>A0A6C0BYL9_9ZZZZ</name>
<organism evidence="1">
    <name type="scientific">viral metagenome</name>
    <dbReference type="NCBI Taxonomy" id="1070528"/>
    <lineage>
        <taxon>unclassified sequences</taxon>
        <taxon>metagenomes</taxon>
        <taxon>organismal metagenomes</taxon>
    </lineage>
</organism>
<proteinExistence type="predicted"/>